<evidence type="ECO:0000313" key="2">
    <source>
        <dbReference type="Proteomes" id="UP000268048"/>
    </source>
</evidence>
<dbReference type="Proteomes" id="UP000268048">
    <property type="component" value="Chromosome"/>
</dbReference>
<reference evidence="1 2" key="1">
    <citation type="submission" date="2018-03" db="EMBL/GenBank/DDBJ databases">
        <title>Diversity of phytobeneficial traits revealed by whole-genome analysis of worldwide-isolated phenazine-producing Pseudomonas spp.</title>
        <authorList>
            <person name="Biessy A."/>
            <person name="Novinscak A."/>
            <person name="Blom J."/>
            <person name="Leger G."/>
            <person name="Thomashow L.S."/>
            <person name="Cazorla F.M."/>
            <person name="Josic D."/>
            <person name="Filion M."/>
        </authorList>
    </citation>
    <scope>NUCLEOTIDE SEQUENCE [LARGE SCALE GENOMIC DNA]</scope>
    <source>
        <strain evidence="1 2">B25</strain>
    </source>
</reference>
<name>A0A3G7TQ43_9PSED</name>
<proteinExistence type="predicted"/>
<organism evidence="1 2">
    <name type="scientific">Pseudomonas chlororaphis</name>
    <dbReference type="NCBI Taxonomy" id="587753"/>
    <lineage>
        <taxon>Bacteria</taxon>
        <taxon>Pseudomonadati</taxon>
        <taxon>Pseudomonadota</taxon>
        <taxon>Gammaproteobacteria</taxon>
        <taxon>Pseudomonadales</taxon>
        <taxon>Pseudomonadaceae</taxon>
        <taxon>Pseudomonas</taxon>
    </lineage>
</organism>
<evidence type="ECO:0000313" key="1">
    <source>
        <dbReference type="EMBL" id="AZE48389.1"/>
    </source>
</evidence>
<dbReference type="EMBL" id="CP027753">
    <property type="protein sequence ID" value="AZE48389.1"/>
    <property type="molecule type" value="Genomic_DNA"/>
</dbReference>
<dbReference type="AlphaFoldDB" id="A0A3G7TQ43"/>
<accession>A0A3G7TQ43</accession>
<protein>
    <submittedName>
        <fullName evidence="1">Uncharacterized protein</fullName>
    </submittedName>
</protein>
<sequence>MPDIMRKLVAQIESLAKGLALPGESWANSLERARGLCNWPLQMQPCPHCQADYPARPLLWGWIEVGPNSPCIPDMCEYCESDPRQWGEDYEDKNYRKEPPPCRHWNPASCPR</sequence>
<gene>
    <name evidence="1" type="ORF">C4K04_2717</name>
</gene>